<sequence>MLDYIYLAGGLAILLLAGDVLVRGSVTLARSFGIPSLVIGLTIVAFGTSAPELVISLRSALDGVSGIAVGNVVGSNIANVLLVMGVPALIATTACTDKGVRKNAAFLVAVTVVFTAMCTFGEINRAMGIVLLALLGLFLFDSYREMRCHQRRCQDYQNGNEEALDDAQIAELEEFDEVPGGRLVAGALVVAGLIGLPLGGQLAIMGAVDIARDWGVTDTAIGLTVIALGTSLPELATTVMAAMRKQSAVALGNVLGSNVFNIVAILGVTAVIVPLDVPPAIMRYDIWVMMATTVLLAIFAFMRSRLRWPLGLALVAGYCLYIFFVFASGKVA</sequence>
<organism evidence="7 8">
    <name type="scientific">Breoghania corrubedonensis</name>
    <dbReference type="NCBI Taxonomy" id="665038"/>
    <lineage>
        <taxon>Bacteria</taxon>
        <taxon>Pseudomonadati</taxon>
        <taxon>Pseudomonadota</taxon>
        <taxon>Alphaproteobacteria</taxon>
        <taxon>Hyphomicrobiales</taxon>
        <taxon>Stappiaceae</taxon>
        <taxon>Breoghania</taxon>
    </lineage>
</organism>
<dbReference type="Gene3D" id="1.20.1420.30">
    <property type="entry name" value="NCX, central ion-binding region"/>
    <property type="match status" value="2"/>
</dbReference>
<dbReference type="InterPro" id="IPR004837">
    <property type="entry name" value="NaCa_Exmemb"/>
</dbReference>
<dbReference type="Pfam" id="PF01699">
    <property type="entry name" value="Na_Ca_ex"/>
    <property type="match status" value="2"/>
</dbReference>
<dbReference type="RefSeq" id="WP_107992146.1">
    <property type="nucleotide sequence ID" value="NZ_QAYG01000017.1"/>
</dbReference>
<evidence type="ECO:0000256" key="2">
    <source>
        <dbReference type="ARBA" id="ARBA00022692"/>
    </source>
</evidence>
<dbReference type="GO" id="GO:0005886">
    <property type="term" value="C:plasma membrane"/>
    <property type="evidence" value="ECO:0007669"/>
    <property type="project" value="TreeGrafter"/>
</dbReference>
<evidence type="ECO:0000259" key="6">
    <source>
        <dbReference type="Pfam" id="PF01699"/>
    </source>
</evidence>
<dbReference type="PANTHER" id="PTHR10846">
    <property type="entry name" value="SODIUM/POTASSIUM/CALCIUM EXCHANGER"/>
    <property type="match status" value="1"/>
</dbReference>
<accession>A0A2T5UP68</accession>
<keyword evidence="8" id="KW-1185">Reference proteome</keyword>
<feature type="transmembrane region" description="Helical" evidence="5">
    <location>
        <begin position="126"/>
        <end position="143"/>
    </location>
</feature>
<dbReference type="GO" id="GO:0005262">
    <property type="term" value="F:calcium channel activity"/>
    <property type="evidence" value="ECO:0007669"/>
    <property type="project" value="TreeGrafter"/>
</dbReference>
<comment type="subcellular location">
    <subcellularLocation>
        <location evidence="1">Membrane</location>
        <topology evidence="1">Multi-pass membrane protein</topology>
    </subcellularLocation>
</comment>
<protein>
    <submittedName>
        <fullName evidence="7">Cation:H+ antiporter</fullName>
    </submittedName>
</protein>
<feature type="transmembrane region" description="Helical" evidence="5">
    <location>
        <begin position="308"/>
        <end position="327"/>
    </location>
</feature>
<feature type="domain" description="Sodium/calcium exchanger membrane region" evidence="6">
    <location>
        <begin position="5"/>
        <end position="140"/>
    </location>
</feature>
<evidence type="ECO:0000256" key="1">
    <source>
        <dbReference type="ARBA" id="ARBA00004141"/>
    </source>
</evidence>
<dbReference type="AlphaFoldDB" id="A0A2T5UP68"/>
<name>A0A2T5UP68_9HYPH</name>
<feature type="transmembrane region" description="Helical" evidence="5">
    <location>
        <begin position="183"/>
        <end position="208"/>
    </location>
</feature>
<feature type="transmembrane region" description="Helical" evidence="5">
    <location>
        <begin position="220"/>
        <end position="242"/>
    </location>
</feature>
<dbReference type="EMBL" id="QAYG01000017">
    <property type="protein sequence ID" value="PTW53211.1"/>
    <property type="molecule type" value="Genomic_DNA"/>
</dbReference>
<feature type="transmembrane region" description="Helical" evidence="5">
    <location>
        <begin position="103"/>
        <end position="120"/>
    </location>
</feature>
<dbReference type="InterPro" id="IPR044880">
    <property type="entry name" value="NCX_ion-bd_dom_sf"/>
</dbReference>
<evidence type="ECO:0000256" key="4">
    <source>
        <dbReference type="ARBA" id="ARBA00023136"/>
    </source>
</evidence>
<evidence type="ECO:0000313" key="8">
    <source>
        <dbReference type="Proteomes" id="UP000244081"/>
    </source>
</evidence>
<feature type="transmembrane region" description="Helical" evidence="5">
    <location>
        <begin position="254"/>
        <end position="275"/>
    </location>
</feature>
<keyword evidence="2 5" id="KW-0812">Transmembrane</keyword>
<keyword evidence="3 5" id="KW-1133">Transmembrane helix</keyword>
<gene>
    <name evidence="7" type="ORF">C8N35_11727</name>
</gene>
<evidence type="ECO:0000313" key="7">
    <source>
        <dbReference type="EMBL" id="PTW53211.1"/>
    </source>
</evidence>
<dbReference type="OrthoDB" id="9794225at2"/>
<dbReference type="Proteomes" id="UP000244081">
    <property type="component" value="Unassembled WGS sequence"/>
</dbReference>
<feature type="transmembrane region" description="Helical" evidence="5">
    <location>
        <begin position="67"/>
        <end position="91"/>
    </location>
</feature>
<evidence type="ECO:0000256" key="3">
    <source>
        <dbReference type="ARBA" id="ARBA00022989"/>
    </source>
</evidence>
<feature type="transmembrane region" description="Helical" evidence="5">
    <location>
        <begin position="281"/>
        <end position="301"/>
    </location>
</feature>
<dbReference type="GO" id="GO:0006874">
    <property type="term" value="P:intracellular calcium ion homeostasis"/>
    <property type="evidence" value="ECO:0007669"/>
    <property type="project" value="TreeGrafter"/>
</dbReference>
<keyword evidence="4 5" id="KW-0472">Membrane</keyword>
<evidence type="ECO:0000256" key="5">
    <source>
        <dbReference type="SAM" id="Phobius"/>
    </source>
</evidence>
<reference evidence="7 8" key="1">
    <citation type="submission" date="2018-04" db="EMBL/GenBank/DDBJ databases">
        <title>Genomic Encyclopedia of Archaeal and Bacterial Type Strains, Phase II (KMG-II): from individual species to whole genera.</title>
        <authorList>
            <person name="Goeker M."/>
        </authorList>
    </citation>
    <scope>NUCLEOTIDE SEQUENCE [LARGE SCALE GENOMIC DNA]</scope>
    <source>
        <strain evidence="7 8">DSM 23382</strain>
    </source>
</reference>
<dbReference type="PANTHER" id="PTHR10846:SF8">
    <property type="entry name" value="INNER MEMBRANE PROTEIN YRBG"/>
    <property type="match status" value="1"/>
</dbReference>
<feature type="transmembrane region" description="Helical" evidence="5">
    <location>
        <begin position="34"/>
        <end position="55"/>
    </location>
</feature>
<feature type="domain" description="Sodium/calcium exchanger membrane region" evidence="6">
    <location>
        <begin position="187"/>
        <end position="326"/>
    </location>
</feature>
<dbReference type="InterPro" id="IPR004481">
    <property type="entry name" value="K/Na/Ca-exchanger"/>
</dbReference>
<comment type="caution">
    <text evidence="7">The sequence shown here is derived from an EMBL/GenBank/DDBJ whole genome shotgun (WGS) entry which is preliminary data.</text>
</comment>
<feature type="transmembrane region" description="Helical" evidence="5">
    <location>
        <begin position="6"/>
        <end position="22"/>
    </location>
</feature>
<proteinExistence type="predicted"/>
<dbReference type="NCBIfam" id="TIGR00367">
    <property type="entry name" value="calcium/sodium antiporter"/>
    <property type="match status" value="1"/>
</dbReference>
<dbReference type="GO" id="GO:0008273">
    <property type="term" value="F:calcium, potassium:sodium antiporter activity"/>
    <property type="evidence" value="ECO:0007669"/>
    <property type="project" value="TreeGrafter"/>
</dbReference>